<name>A0ABY4G709_9BACT</name>
<reference evidence="2" key="1">
    <citation type="submission" date="2022-04" db="EMBL/GenBank/DDBJ databases">
        <title>Hymenobacter sp. isolated from the air.</title>
        <authorList>
            <person name="Won M."/>
            <person name="Lee C.-M."/>
            <person name="Woen H.-Y."/>
            <person name="Kwon S.-W."/>
        </authorList>
    </citation>
    <scope>NUCLEOTIDE SEQUENCE</scope>
    <source>
        <strain evidence="2">5420S-77</strain>
    </source>
</reference>
<evidence type="ECO:0000313" key="3">
    <source>
        <dbReference type="Proteomes" id="UP000830401"/>
    </source>
</evidence>
<accession>A0ABY4G709</accession>
<evidence type="ECO:0000313" key="2">
    <source>
        <dbReference type="EMBL" id="UOQ66409.1"/>
    </source>
</evidence>
<evidence type="ECO:0000256" key="1">
    <source>
        <dbReference type="SAM" id="SignalP"/>
    </source>
</evidence>
<dbReference type="Proteomes" id="UP000830401">
    <property type="component" value="Chromosome"/>
</dbReference>
<feature type="chain" id="PRO_5047429396" evidence="1">
    <location>
        <begin position="22"/>
        <end position="194"/>
    </location>
</feature>
<dbReference type="RefSeq" id="WP_245120488.1">
    <property type="nucleotide sequence ID" value="NZ_CP095061.1"/>
</dbReference>
<organism evidence="2 3">
    <name type="scientific">Hymenobacter volaticus</name>
    <dbReference type="NCBI Taxonomy" id="2932254"/>
    <lineage>
        <taxon>Bacteria</taxon>
        <taxon>Pseudomonadati</taxon>
        <taxon>Bacteroidota</taxon>
        <taxon>Cytophagia</taxon>
        <taxon>Cytophagales</taxon>
        <taxon>Hymenobacteraceae</taxon>
        <taxon>Hymenobacter</taxon>
    </lineage>
</organism>
<keyword evidence="1" id="KW-0732">Signal</keyword>
<proteinExistence type="predicted"/>
<feature type="signal peptide" evidence="1">
    <location>
        <begin position="1"/>
        <end position="21"/>
    </location>
</feature>
<dbReference type="EMBL" id="CP095061">
    <property type="protein sequence ID" value="UOQ66409.1"/>
    <property type="molecule type" value="Genomic_DNA"/>
</dbReference>
<protein>
    <submittedName>
        <fullName evidence="2">Uncharacterized protein</fullName>
    </submittedName>
</protein>
<gene>
    <name evidence="2" type="ORF">MUN86_00290</name>
</gene>
<dbReference type="PROSITE" id="PS51257">
    <property type="entry name" value="PROKAR_LIPOPROTEIN"/>
    <property type="match status" value="1"/>
</dbReference>
<keyword evidence="3" id="KW-1185">Reference proteome</keyword>
<sequence>MRRLFYLFLIWSALSGFSACAQVSTTSDTEYLRWSATRRLCAADFQMPLKPHNNLKGSNAAFSFSMDGHTYDLLGKRSNDIIVNQMLRTASWIDTNNPAAIEQQILFHQTLFDIQEIYVRRLRQQARAGVKKMILIGKPDINDLVNQQMKASQIRQAEYAEETDYGTLPGTQAVWEAKIQQELQALEAYKASNE</sequence>